<dbReference type="GO" id="GO:0044550">
    <property type="term" value="P:secondary metabolite biosynthetic process"/>
    <property type="evidence" value="ECO:0007669"/>
    <property type="project" value="TreeGrafter"/>
</dbReference>
<feature type="non-terminal residue" evidence="2">
    <location>
        <position position="1"/>
    </location>
</feature>
<dbReference type="RefSeq" id="WP_164358006.1">
    <property type="nucleotide sequence ID" value="NZ_JAAGME010000968.1"/>
</dbReference>
<name>A0A6N9VB40_STRMI</name>
<organism evidence="2 3">
    <name type="scientific">Streptomyces microflavus</name>
    <name type="common">Streptomyces lipmanii</name>
    <dbReference type="NCBI Taxonomy" id="1919"/>
    <lineage>
        <taxon>Bacteria</taxon>
        <taxon>Bacillati</taxon>
        <taxon>Actinomycetota</taxon>
        <taxon>Actinomycetes</taxon>
        <taxon>Kitasatosporales</taxon>
        <taxon>Streptomycetaceae</taxon>
        <taxon>Streptomyces</taxon>
    </lineage>
</organism>
<feature type="non-terminal residue" evidence="2">
    <location>
        <position position="89"/>
    </location>
</feature>
<dbReference type="GO" id="GO:0003824">
    <property type="term" value="F:catalytic activity"/>
    <property type="evidence" value="ECO:0007669"/>
    <property type="project" value="InterPro"/>
</dbReference>
<dbReference type="PANTHER" id="PTHR45527:SF1">
    <property type="entry name" value="FATTY ACID SYNTHASE"/>
    <property type="match status" value="1"/>
</dbReference>
<dbReference type="GO" id="GO:0043041">
    <property type="term" value="P:amino acid activation for nonribosomal peptide biosynthetic process"/>
    <property type="evidence" value="ECO:0007669"/>
    <property type="project" value="TreeGrafter"/>
</dbReference>
<accession>A0A6N9VB40</accession>
<evidence type="ECO:0000313" key="2">
    <source>
        <dbReference type="EMBL" id="NEB69936.1"/>
    </source>
</evidence>
<comment type="caution">
    <text evidence="2">The sequence shown here is derived from an EMBL/GenBank/DDBJ whole genome shotgun (WGS) entry which is preliminary data.</text>
</comment>
<sequence>HTSAAPAATATGLARLGREHGASLFMLLTAATQLLLGRWSGQRDVALGTVTAGRDRPELEDLVGFFVHTLVLRADVDGAATVGDFLAAT</sequence>
<dbReference type="Pfam" id="PF00668">
    <property type="entry name" value="Condensation"/>
    <property type="match status" value="1"/>
</dbReference>
<dbReference type="Proteomes" id="UP000471648">
    <property type="component" value="Unassembled WGS sequence"/>
</dbReference>
<dbReference type="InterPro" id="IPR001242">
    <property type="entry name" value="Condensation_dom"/>
</dbReference>
<dbReference type="GO" id="GO:0031177">
    <property type="term" value="F:phosphopantetheine binding"/>
    <property type="evidence" value="ECO:0007669"/>
    <property type="project" value="TreeGrafter"/>
</dbReference>
<evidence type="ECO:0000313" key="3">
    <source>
        <dbReference type="Proteomes" id="UP000471648"/>
    </source>
</evidence>
<dbReference type="PANTHER" id="PTHR45527">
    <property type="entry name" value="NONRIBOSOMAL PEPTIDE SYNTHETASE"/>
    <property type="match status" value="1"/>
</dbReference>
<protein>
    <recommendedName>
        <fullName evidence="1">Condensation domain-containing protein</fullName>
    </recommendedName>
</protein>
<feature type="domain" description="Condensation" evidence="1">
    <location>
        <begin position="7"/>
        <end position="87"/>
    </location>
</feature>
<proteinExistence type="predicted"/>
<dbReference type="AlphaFoldDB" id="A0A6N9VB40"/>
<dbReference type="GO" id="GO:0005737">
    <property type="term" value="C:cytoplasm"/>
    <property type="evidence" value="ECO:0007669"/>
    <property type="project" value="TreeGrafter"/>
</dbReference>
<gene>
    <name evidence="2" type="ORF">G3I39_23200</name>
</gene>
<dbReference type="SUPFAM" id="SSF52777">
    <property type="entry name" value="CoA-dependent acyltransferases"/>
    <property type="match status" value="1"/>
</dbReference>
<dbReference type="Gene3D" id="3.30.559.30">
    <property type="entry name" value="Nonribosomal peptide synthetase, condensation domain"/>
    <property type="match status" value="1"/>
</dbReference>
<dbReference type="EMBL" id="JAAGME010000968">
    <property type="protein sequence ID" value="NEB69936.1"/>
    <property type="molecule type" value="Genomic_DNA"/>
</dbReference>
<evidence type="ECO:0000259" key="1">
    <source>
        <dbReference type="Pfam" id="PF00668"/>
    </source>
</evidence>
<reference evidence="2 3" key="1">
    <citation type="submission" date="2020-01" db="EMBL/GenBank/DDBJ databases">
        <title>Insect and environment-associated Actinomycetes.</title>
        <authorList>
            <person name="Currrie C."/>
            <person name="Chevrette M."/>
            <person name="Carlson C."/>
            <person name="Stubbendieck R."/>
            <person name="Wendt-Pienkowski E."/>
        </authorList>
    </citation>
    <scope>NUCLEOTIDE SEQUENCE [LARGE SCALE GENOMIC DNA]</scope>
    <source>
        <strain evidence="2 3">SID14438</strain>
    </source>
</reference>